<feature type="transmembrane region" description="Helical" evidence="2">
    <location>
        <begin position="80"/>
        <end position="100"/>
    </location>
</feature>
<keyword evidence="2" id="KW-0812">Transmembrane</keyword>
<organism evidence="3 4">
    <name type="scientific">Candidatus Zambryskibacteria bacterium RIFCSPLOWO2_01_FULL_45_43</name>
    <dbReference type="NCBI Taxonomy" id="1802762"/>
    <lineage>
        <taxon>Bacteria</taxon>
        <taxon>Candidatus Zambryskiibacteriota</taxon>
    </lineage>
</organism>
<evidence type="ECO:0000256" key="2">
    <source>
        <dbReference type="SAM" id="Phobius"/>
    </source>
</evidence>
<comment type="caution">
    <text evidence="3">The sequence shown here is derived from an EMBL/GenBank/DDBJ whole genome shotgun (WGS) entry which is preliminary data.</text>
</comment>
<evidence type="ECO:0000313" key="4">
    <source>
        <dbReference type="Proteomes" id="UP000177722"/>
    </source>
</evidence>
<keyword evidence="2" id="KW-1133">Transmembrane helix</keyword>
<evidence type="ECO:0008006" key="5">
    <source>
        <dbReference type="Google" id="ProtNLM"/>
    </source>
</evidence>
<feature type="compositionally biased region" description="Basic and acidic residues" evidence="1">
    <location>
        <begin position="24"/>
        <end position="44"/>
    </location>
</feature>
<accession>A0A1G2U6E8</accession>
<reference evidence="3 4" key="1">
    <citation type="journal article" date="2016" name="Nat. Commun.">
        <title>Thousands of microbial genomes shed light on interconnected biogeochemical processes in an aquifer system.</title>
        <authorList>
            <person name="Anantharaman K."/>
            <person name="Brown C.T."/>
            <person name="Hug L.A."/>
            <person name="Sharon I."/>
            <person name="Castelle C.J."/>
            <person name="Probst A.J."/>
            <person name="Thomas B.C."/>
            <person name="Singh A."/>
            <person name="Wilkins M.J."/>
            <person name="Karaoz U."/>
            <person name="Brodie E.L."/>
            <person name="Williams K.H."/>
            <person name="Hubbard S.S."/>
            <person name="Banfield J.F."/>
        </authorList>
    </citation>
    <scope>NUCLEOTIDE SEQUENCE [LARGE SCALE GENOMIC DNA]</scope>
</reference>
<sequence>MNNEEGKSEIDKLNETLYSRTRYEEVKDDRHQVKPARPDGRTGGEFDTSNVRETWQSPALDEVLKGEREVPQTNAFMKKVFVFAVLFFIATIIVAGFVFLGGANFISSKNVEVTVLGPSIVSAGEVLELGINIANKNNADLELANLSIQYPPGSRNPSNTAEALTFSKEELGAINAGAEASRNVRAVLLGSIGETKEFKFSVEYRVKGSNATFYKDKLFEVVIGNAPVTVSAESPEFVTSGEEFETEVSVVLNSPDILRDVVLKAEYPYGYAVSLSQPAAILDNNIWMLGDLSPGDKKTVKIRGRLSGQNEEERTFRFYVGVSGGGASRNLKIALASILNTVAISRPAIGLNISFNGEDVSSYVAPAARSISTSIRFQNNLPDKLLNPRLEVRLSGAALDKSTITAFNGGFYDSLNSKIVWQLTNSLGVQELAPGDASQINFNFSSLPKEVLTSSNFDISLNFTLSGTPVGSSNQISVSESRTVKIASQINLASKVLRSIGPFTNRGPMPPKVETETTCTVILSVGNTQGDIVQANVTARLGPGVKWIGAASAASEDISYNAVSNTVTWDLGTLSSGSGFSSTGREVAFQIGLTPSTSQIGTVPVLVSGITFIGQDTETGLEVRATNPPLSTRLTSDPSFIQGDDIVVK</sequence>
<dbReference type="AlphaFoldDB" id="A0A1G2U6E8"/>
<feature type="region of interest" description="Disordered" evidence="1">
    <location>
        <begin position="24"/>
        <end position="51"/>
    </location>
</feature>
<dbReference type="Proteomes" id="UP000177722">
    <property type="component" value="Unassembled WGS sequence"/>
</dbReference>
<protein>
    <recommendedName>
        <fullName evidence="5">DUF11 domain-containing protein</fullName>
    </recommendedName>
</protein>
<proteinExistence type="predicted"/>
<evidence type="ECO:0000313" key="3">
    <source>
        <dbReference type="EMBL" id="OHB05055.1"/>
    </source>
</evidence>
<gene>
    <name evidence="3" type="ORF">A3B16_00470</name>
</gene>
<name>A0A1G2U6E8_9BACT</name>
<dbReference type="EMBL" id="MHWF01000026">
    <property type="protein sequence ID" value="OHB05055.1"/>
    <property type="molecule type" value="Genomic_DNA"/>
</dbReference>
<evidence type="ECO:0000256" key="1">
    <source>
        <dbReference type="SAM" id="MobiDB-lite"/>
    </source>
</evidence>
<keyword evidence="2" id="KW-0472">Membrane</keyword>